<dbReference type="RefSeq" id="WP_011189104.1">
    <property type="nucleotide sequence ID" value="NC_006138.1"/>
</dbReference>
<dbReference type="PANTHER" id="PTHR42718">
    <property type="entry name" value="MAJOR FACILITATOR SUPERFAMILY MULTIDRUG TRANSPORTER MFSC"/>
    <property type="match status" value="1"/>
</dbReference>
<keyword evidence="3 6" id="KW-0812">Transmembrane</keyword>
<dbReference type="PANTHER" id="PTHR42718:SF9">
    <property type="entry name" value="MAJOR FACILITATOR SUPERFAMILY MULTIDRUG TRANSPORTER MFSC"/>
    <property type="match status" value="1"/>
</dbReference>
<dbReference type="SUPFAM" id="SSF103473">
    <property type="entry name" value="MFS general substrate transporter"/>
    <property type="match status" value="1"/>
</dbReference>
<evidence type="ECO:0000256" key="5">
    <source>
        <dbReference type="ARBA" id="ARBA00023136"/>
    </source>
</evidence>
<dbReference type="Gene3D" id="1.20.1720.10">
    <property type="entry name" value="Multidrug resistance protein D"/>
    <property type="match status" value="1"/>
</dbReference>
<dbReference type="KEGG" id="dps:DP1863"/>
<keyword evidence="2" id="KW-0813">Transport</keyword>
<feature type="transmembrane region" description="Helical" evidence="6">
    <location>
        <begin position="263"/>
        <end position="286"/>
    </location>
</feature>
<feature type="transmembrane region" description="Helical" evidence="6">
    <location>
        <begin position="163"/>
        <end position="182"/>
    </location>
</feature>
<feature type="transmembrane region" description="Helical" evidence="6">
    <location>
        <begin position="77"/>
        <end position="94"/>
    </location>
</feature>
<evidence type="ECO:0000259" key="7">
    <source>
        <dbReference type="PROSITE" id="PS50850"/>
    </source>
</evidence>
<feature type="transmembrane region" description="Helical" evidence="6">
    <location>
        <begin position="329"/>
        <end position="347"/>
    </location>
</feature>
<feature type="transmembrane region" description="Helical" evidence="6">
    <location>
        <begin position="12"/>
        <end position="33"/>
    </location>
</feature>
<dbReference type="AlphaFoldDB" id="Q6AM33"/>
<sequence>MSSREENEFSTVLLVCIVQFITPFMASGVGVALPTIGRYFSASAFQLGLAEMVYILGLSTFLLAAGQISDILGRKKIFLTGICGFILCTFALTATRSMEQFLVIRFFQGVSVSLITTTTFAILTSVVPAERRGRSMGIIISSIYAGLSAGPALGGVIVSHFNWQWLFVFTGLLASLALFLCLKSLKGEWWGSPNQRFDYRGSTVYMISLASLIIGVVGQEMVGGYALYLGTAGIAGLCFFGWLETRVKSPMLNVRMILGNRVLFFTVLTTLINYGASFGIIFFFSLYLQSVKGLSPQVAGSLLILQTLVQCILAPLSGKLADKIFPGKIATLGMIVVTIGLGLATLIDRESSIAMVAVIFAIMGVGFGLFSSPNMTVIMNSVPREAYGQASSLTATVRTLGMLSSMAISSLLLAHFMGHTPITEENIPLFMKSLQNGMLIFTGMGVLGIFLSLGRAKPLANRE</sequence>
<feature type="transmembrane region" description="Helical" evidence="6">
    <location>
        <begin position="106"/>
        <end position="126"/>
    </location>
</feature>
<name>Q6AM33_DESPS</name>
<evidence type="ECO:0000256" key="6">
    <source>
        <dbReference type="SAM" id="Phobius"/>
    </source>
</evidence>
<dbReference type="PROSITE" id="PS00216">
    <property type="entry name" value="SUGAR_TRANSPORT_1"/>
    <property type="match status" value="1"/>
</dbReference>
<dbReference type="STRING" id="177439.DP1863"/>
<keyword evidence="4 6" id="KW-1133">Transmembrane helix</keyword>
<dbReference type="OrthoDB" id="9812221at2"/>
<keyword evidence="9" id="KW-1185">Reference proteome</keyword>
<dbReference type="HOGENOM" id="CLU_000960_28_3_7"/>
<feature type="transmembrane region" description="Helical" evidence="6">
    <location>
        <begin position="138"/>
        <end position="157"/>
    </location>
</feature>
<feature type="domain" description="Major facilitator superfamily (MFS) profile" evidence="7">
    <location>
        <begin position="11"/>
        <end position="460"/>
    </location>
</feature>
<protein>
    <submittedName>
        <fullName evidence="8">Related to efflux pump antibiotic resistance protein</fullName>
    </submittedName>
</protein>
<feature type="transmembrane region" description="Helical" evidence="6">
    <location>
        <begin position="225"/>
        <end position="243"/>
    </location>
</feature>
<dbReference type="InterPro" id="IPR020846">
    <property type="entry name" value="MFS_dom"/>
</dbReference>
<dbReference type="GO" id="GO:0022857">
    <property type="term" value="F:transmembrane transporter activity"/>
    <property type="evidence" value="ECO:0007669"/>
    <property type="project" value="InterPro"/>
</dbReference>
<dbReference type="InterPro" id="IPR005829">
    <property type="entry name" value="Sugar_transporter_CS"/>
</dbReference>
<proteinExistence type="predicted"/>
<dbReference type="InterPro" id="IPR036259">
    <property type="entry name" value="MFS_trans_sf"/>
</dbReference>
<dbReference type="PROSITE" id="PS50850">
    <property type="entry name" value="MFS"/>
    <property type="match status" value="1"/>
</dbReference>
<reference evidence="9" key="1">
    <citation type="journal article" date="2004" name="Environ. Microbiol.">
        <title>The genome of Desulfotalea psychrophila, a sulfate-reducing bacterium from permanently cold Arctic sediments.</title>
        <authorList>
            <person name="Rabus R."/>
            <person name="Ruepp A."/>
            <person name="Frickey T."/>
            <person name="Rattei T."/>
            <person name="Fartmann B."/>
            <person name="Stark M."/>
            <person name="Bauer M."/>
            <person name="Zibat A."/>
            <person name="Lombardot T."/>
            <person name="Becker I."/>
            <person name="Amann J."/>
            <person name="Gellner K."/>
            <person name="Teeling H."/>
            <person name="Leuschner W.D."/>
            <person name="Gloeckner F.-O."/>
            <person name="Lupas A.N."/>
            <person name="Amann R."/>
            <person name="Klenk H.-P."/>
        </authorList>
    </citation>
    <scope>NUCLEOTIDE SEQUENCE [LARGE SCALE GENOMIC DNA]</scope>
    <source>
        <strain evidence="9">DSM 12343 / LSv54</strain>
    </source>
</reference>
<dbReference type="InterPro" id="IPR011701">
    <property type="entry name" value="MFS"/>
</dbReference>
<dbReference type="EMBL" id="CR522870">
    <property type="protein sequence ID" value="CAG36592.1"/>
    <property type="molecule type" value="Genomic_DNA"/>
</dbReference>
<feature type="transmembrane region" description="Helical" evidence="6">
    <location>
        <begin position="298"/>
        <end position="317"/>
    </location>
</feature>
<evidence type="ECO:0000256" key="4">
    <source>
        <dbReference type="ARBA" id="ARBA00022989"/>
    </source>
</evidence>
<dbReference type="eggNOG" id="COG2814">
    <property type="taxonomic scope" value="Bacteria"/>
</dbReference>
<gene>
    <name evidence="8" type="ordered locus">DP1863</name>
</gene>
<evidence type="ECO:0000256" key="2">
    <source>
        <dbReference type="ARBA" id="ARBA00022448"/>
    </source>
</evidence>
<evidence type="ECO:0000313" key="9">
    <source>
        <dbReference type="Proteomes" id="UP000000602"/>
    </source>
</evidence>
<dbReference type="Gene3D" id="1.20.1250.20">
    <property type="entry name" value="MFS general substrate transporter like domains"/>
    <property type="match status" value="1"/>
</dbReference>
<feature type="transmembrane region" description="Helical" evidence="6">
    <location>
        <begin position="393"/>
        <end position="417"/>
    </location>
</feature>
<feature type="transmembrane region" description="Helical" evidence="6">
    <location>
        <begin position="353"/>
        <end position="372"/>
    </location>
</feature>
<evidence type="ECO:0000256" key="3">
    <source>
        <dbReference type="ARBA" id="ARBA00022692"/>
    </source>
</evidence>
<feature type="transmembrane region" description="Helical" evidence="6">
    <location>
        <begin position="203"/>
        <end position="219"/>
    </location>
</feature>
<feature type="transmembrane region" description="Helical" evidence="6">
    <location>
        <begin position="437"/>
        <end position="454"/>
    </location>
</feature>
<dbReference type="PRINTS" id="PR01036">
    <property type="entry name" value="TCRTETB"/>
</dbReference>
<dbReference type="GO" id="GO:0016020">
    <property type="term" value="C:membrane"/>
    <property type="evidence" value="ECO:0007669"/>
    <property type="project" value="UniProtKB-SubCell"/>
</dbReference>
<evidence type="ECO:0000256" key="1">
    <source>
        <dbReference type="ARBA" id="ARBA00004141"/>
    </source>
</evidence>
<organism evidence="8 9">
    <name type="scientific">Desulfotalea psychrophila (strain LSv54 / DSM 12343)</name>
    <dbReference type="NCBI Taxonomy" id="177439"/>
    <lineage>
        <taxon>Bacteria</taxon>
        <taxon>Pseudomonadati</taxon>
        <taxon>Thermodesulfobacteriota</taxon>
        <taxon>Desulfobulbia</taxon>
        <taxon>Desulfobulbales</taxon>
        <taxon>Desulfocapsaceae</taxon>
        <taxon>Desulfotalea</taxon>
    </lineage>
</organism>
<comment type="subcellular location">
    <subcellularLocation>
        <location evidence="1">Membrane</location>
        <topology evidence="1">Multi-pass membrane protein</topology>
    </subcellularLocation>
</comment>
<dbReference type="Proteomes" id="UP000000602">
    <property type="component" value="Chromosome"/>
</dbReference>
<dbReference type="Pfam" id="PF07690">
    <property type="entry name" value="MFS_1"/>
    <property type="match status" value="1"/>
</dbReference>
<feature type="transmembrane region" description="Helical" evidence="6">
    <location>
        <begin position="45"/>
        <end position="65"/>
    </location>
</feature>
<dbReference type="CDD" id="cd17321">
    <property type="entry name" value="MFS_MMR_MDR_like"/>
    <property type="match status" value="1"/>
</dbReference>
<keyword evidence="5 6" id="KW-0472">Membrane</keyword>
<evidence type="ECO:0000313" key="8">
    <source>
        <dbReference type="EMBL" id="CAG36592.1"/>
    </source>
</evidence>
<accession>Q6AM33</accession>